<dbReference type="PANTHER" id="PTHR45689">
    <property type="entry name" value="I[[H]] CHANNEL, ISOFORM E"/>
    <property type="match status" value="1"/>
</dbReference>
<keyword evidence="12" id="KW-1185">Reference proteome</keyword>
<dbReference type="InterPro" id="IPR018490">
    <property type="entry name" value="cNMP-bd_dom_sf"/>
</dbReference>
<dbReference type="EMBL" id="CAJZBQ010000060">
    <property type="protein sequence ID" value="CAG9334957.1"/>
    <property type="molecule type" value="Genomic_DNA"/>
</dbReference>
<dbReference type="InterPro" id="IPR014710">
    <property type="entry name" value="RmlC-like_jellyroll"/>
</dbReference>
<feature type="compositionally biased region" description="Acidic residues" evidence="8">
    <location>
        <begin position="802"/>
        <end position="811"/>
    </location>
</feature>
<dbReference type="GO" id="GO:0008270">
    <property type="term" value="F:zinc ion binding"/>
    <property type="evidence" value="ECO:0007669"/>
    <property type="project" value="InterPro"/>
</dbReference>
<comment type="caution">
    <text evidence="11">The sequence shown here is derived from an EMBL/GenBank/DDBJ whole genome shotgun (WGS) entry which is preliminary data.</text>
</comment>
<dbReference type="Pfam" id="PF00520">
    <property type="entry name" value="Ion_trans"/>
    <property type="match status" value="1"/>
</dbReference>
<evidence type="ECO:0000259" key="10">
    <source>
        <dbReference type="PROSITE" id="PS50042"/>
    </source>
</evidence>
<dbReference type="CDD" id="cd00038">
    <property type="entry name" value="CAP_ED"/>
    <property type="match status" value="1"/>
</dbReference>
<feature type="transmembrane region" description="Helical" evidence="9">
    <location>
        <begin position="104"/>
        <end position="123"/>
    </location>
</feature>
<feature type="transmembrane region" description="Helical" evidence="9">
    <location>
        <begin position="73"/>
        <end position="92"/>
    </location>
</feature>
<feature type="compositionally biased region" description="Acidic residues" evidence="8">
    <location>
        <begin position="678"/>
        <end position="688"/>
    </location>
</feature>
<dbReference type="GO" id="GO:0098855">
    <property type="term" value="C:HCN channel complex"/>
    <property type="evidence" value="ECO:0007669"/>
    <property type="project" value="TreeGrafter"/>
</dbReference>
<keyword evidence="7" id="KW-0407">Ion channel</keyword>
<dbReference type="SUPFAM" id="SSF51206">
    <property type="entry name" value="cAMP-binding domain-like"/>
    <property type="match status" value="1"/>
</dbReference>
<keyword evidence="2" id="KW-0813">Transport</keyword>
<dbReference type="Pfam" id="PF00027">
    <property type="entry name" value="cNMP_binding"/>
    <property type="match status" value="1"/>
</dbReference>
<dbReference type="Gene3D" id="1.10.287.70">
    <property type="match status" value="1"/>
</dbReference>
<dbReference type="InterPro" id="IPR003938">
    <property type="entry name" value="K_chnl_volt-dep_EAG/ELK/ERG"/>
</dbReference>
<evidence type="ECO:0000313" key="12">
    <source>
        <dbReference type="Proteomes" id="UP001162131"/>
    </source>
</evidence>
<dbReference type="SUPFAM" id="SSF81324">
    <property type="entry name" value="Voltage-gated potassium channels"/>
    <property type="match status" value="1"/>
</dbReference>
<dbReference type="GO" id="GO:0035725">
    <property type="term" value="P:sodium ion transmembrane transport"/>
    <property type="evidence" value="ECO:0007669"/>
    <property type="project" value="TreeGrafter"/>
</dbReference>
<name>A0AAU9K913_9CILI</name>
<feature type="transmembrane region" description="Helical" evidence="9">
    <location>
        <begin position="144"/>
        <end position="163"/>
    </location>
</feature>
<keyword evidence="4 9" id="KW-1133">Transmembrane helix</keyword>
<evidence type="ECO:0000256" key="5">
    <source>
        <dbReference type="ARBA" id="ARBA00023065"/>
    </source>
</evidence>
<evidence type="ECO:0000313" key="11">
    <source>
        <dbReference type="EMBL" id="CAG9334957.1"/>
    </source>
</evidence>
<dbReference type="Gene3D" id="2.60.120.10">
    <property type="entry name" value="Jelly Rolls"/>
    <property type="match status" value="1"/>
</dbReference>
<dbReference type="FunFam" id="1.10.287.70:FF:000123">
    <property type="entry name" value="Potassium channel KAT3"/>
    <property type="match status" value="1"/>
</dbReference>
<evidence type="ECO:0000256" key="3">
    <source>
        <dbReference type="ARBA" id="ARBA00022692"/>
    </source>
</evidence>
<keyword evidence="6 9" id="KW-0472">Membrane</keyword>
<dbReference type="SMART" id="SM00100">
    <property type="entry name" value="cNMP"/>
    <property type="match status" value="1"/>
</dbReference>
<accession>A0AAU9K913</accession>
<dbReference type="InterPro" id="IPR001878">
    <property type="entry name" value="Znf_CCHC"/>
</dbReference>
<dbReference type="Gene3D" id="1.10.287.630">
    <property type="entry name" value="Helix hairpin bin"/>
    <property type="match status" value="1"/>
</dbReference>
<dbReference type="GO" id="GO:0003254">
    <property type="term" value="P:regulation of membrane depolarization"/>
    <property type="evidence" value="ECO:0007669"/>
    <property type="project" value="TreeGrafter"/>
</dbReference>
<comment type="subcellular location">
    <subcellularLocation>
        <location evidence="1">Membrane</location>
        <topology evidence="1">Multi-pass membrane protein</topology>
    </subcellularLocation>
</comment>
<dbReference type="Proteomes" id="UP001162131">
    <property type="component" value="Unassembled WGS sequence"/>
</dbReference>
<keyword evidence="5" id="KW-0406">Ion transport</keyword>
<keyword evidence="3 9" id="KW-0812">Transmembrane</keyword>
<gene>
    <name evidence="11" type="ORF">BSTOLATCC_MIC62538</name>
</gene>
<protein>
    <recommendedName>
        <fullName evidence="10">Cyclic nucleotide-binding domain-containing protein</fullName>
    </recommendedName>
</protein>
<reference evidence="11" key="1">
    <citation type="submission" date="2021-09" db="EMBL/GenBank/DDBJ databases">
        <authorList>
            <consortium name="AG Swart"/>
            <person name="Singh M."/>
            <person name="Singh A."/>
            <person name="Seah K."/>
            <person name="Emmerich C."/>
        </authorList>
    </citation>
    <scope>NUCLEOTIDE SEQUENCE</scope>
    <source>
        <strain evidence="11">ATCC30299</strain>
    </source>
</reference>
<dbReference type="GO" id="GO:0003676">
    <property type="term" value="F:nucleic acid binding"/>
    <property type="evidence" value="ECO:0007669"/>
    <property type="project" value="InterPro"/>
</dbReference>
<feature type="transmembrane region" description="Helical" evidence="9">
    <location>
        <begin position="305"/>
        <end position="323"/>
    </location>
</feature>
<evidence type="ECO:0000256" key="8">
    <source>
        <dbReference type="SAM" id="MobiDB-lite"/>
    </source>
</evidence>
<dbReference type="InterPro" id="IPR000595">
    <property type="entry name" value="cNMP-bd_dom"/>
</dbReference>
<sequence>METSGLKVQSWTNIQLGLSQGPVGDPKAEENKSLHHLKTIKKEAFLPNAPVAKDGKPSIRFCGPFTPESSWKLFWDILTMLFIVYYAVSVPYRLCFNVAISGWWAYLEFCINLCFIFDIFICFNTGYYSKGSLQMNRKKIFINYFKSWFILDLVASVPLTWFITGPFENGDSQDQNKTNVYNSGQVLRLVKVFRFLRILKLLRVAKIKRILIKIEDYVASNVIATIFLFLRLLSVVFFIAHWTACWWFFLGDLDMTYYPTTWVTVAKIENSSPFDQYITSLYWAFTTMTTVGYGDIVPKTIPEKIYAMFAMIVACGVFAYTVGSIGSLVSKQNAVENAYREQVVAVNRYMRKKDLPHDLQFRVRRYLEYVWENKKKSNLDEKQILTLLSEPLRDEIYAHIHGIVIKLCPIFEQYEAHFISQLTRALEGETYAPGDTVIEEGEMSTKMYFIQNGKIDIFHHSTKSTYKELGPDEYFGEIAFFTEKPRCASAKCLDFADLLSLSRVNMNQLLGKFPEAKEKTELLSKKCEDSDFSTLLIKCYICKELGHVAIKCKKILLNLDKEETKKKWLEKRGAPETKKITPEDDFEPNYHRVPKIKLANRSYKAINVHGISQPIVKIFPDDPHIYPKIEGFIEKYSQGQSHSSNSFVSPTNSALEMQPDVRHERKSDPKFTMIYMDSEDSDKYEEDASPPYDSKPARKKKFRMSLLDRLSTYQTGQQQHETKIKSGKTLERTYSMHEEKAEPDSAAFIMSPQINPDISEDIKEDPKEEETIGNTEIYLPNLEPIEGSFFKCSPGSPHNSEYEESEESMEL</sequence>
<proteinExistence type="predicted"/>
<dbReference type="AlphaFoldDB" id="A0AAU9K913"/>
<evidence type="ECO:0000256" key="1">
    <source>
        <dbReference type="ARBA" id="ARBA00004141"/>
    </source>
</evidence>
<organism evidence="11 12">
    <name type="scientific">Blepharisma stoltei</name>
    <dbReference type="NCBI Taxonomy" id="1481888"/>
    <lineage>
        <taxon>Eukaryota</taxon>
        <taxon>Sar</taxon>
        <taxon>Alveolata</taxon>
        <taxon>Ciliophora</taxon>
        <taxon>Postciliodesmatophora</taxon>
        <taxon>Heterotrichea</taxon>
        <taxon>Heterotrichida</taxon>
        <taxon>Blepharismidae</taxon>
        <taxon>Blepharisma</taxon>
    </lineage>
</organism>
<feature type="region of interest" description="Disordered" evidence="8">
    <location>
        <begin position="678"/>
        <end position="699"/>
    </location>
</feature>
<dbReference type="GO" id="GO:0005249">
    <property type="term" value="F:voltage-gated potassium channel activity"/>
    <property type="evidence" value="ECO:0007669"/>
    <property type="project" value="InterPro"/>
</dbReference>
<evidence type="ECO:0000256" key="2">
    <source>
        <dbReference type="ARBA" id="ARBA00022448"/>
    </source>
</evidence>
<feature type="transmembrane region" description="Helical" evidence="9">
    <location>
        <begin position="222"/>
        <end position="249"/>
    </location>
</feature>
<feature type="region of interest" description="Disordered" evidence="8">
    <location>
        <begin position="788"/>
        <end position="811"/>
    </location>
</feature>
<evidence type="ECO:0000256" key="4">
    <source>
        <dbReference type="ARBA" id="ARBA00022989"/>
    </source>
</evidence>
<evidence type="ECO:0000256" key="7">
    <source>
        <dbReference type="ARBA" id="ARBA00023303"/>
    </source>
</evidence>
<dbReference type="PRINTS" id="PR01463">
    <property type="entry name" value="EAGCHANLFMLY"/>
</dbReference>
<dbReference type="SMART" id="SM00343">
    <property type="entry name" value="ZnF_C2HC"/>
    <property type="match status" value="1"/>
</dbReference>
<dbReference type="InterPro" id="IPR005821">
    <property type="entry name" value="Ion_trans_dom"/>
</dbReference>
<dbReference type="InterPro" id="IPR051413">
    <property type="entry name" value="K/Na_HCN_channel"/>
</dbReference>
<dbReference type="PROSITE" id="PS50042">
    <property type="entry name" value="CNMP_BINDING_3"/>
    <property type="match status" value="1"/>
</dbReference>
<evidence type="ECO:0000256" key="6">
    <source>
        <dbReference type="ARBA" id="ARBA00023136"/>
    </source>
</evidence>
<dbReference type="PANTHER" id="PTHR45689:SF5">
    <property type="entry name" value="I[[H]] CHANNEL, ISOFORM E"/>
    <property type="match status" value="1"/>
</dbReference>
<feature type="domain" description="Cyclic nucleotide-binding" evidence="10">
    <location>
        <begin position="410"/>
        <end position="519"/>
    </location>
</feature>
<evidence type="ECO:0000256" key="9">
    <source>
        <dbReference type="SAM" id="Phobius"/>
    </source>
</evidence>